<keyword evidence="2" id="KW-1185">Reference proteome</keyword>
<dbReference type="EMBL" id="JAIWYP010000032">
    <property type="protein sequence ID" value="KAH3691651.1"/>
    <property type="molecule type" value="Genomic_DNA"/>
</dbReference>
<accession>A0A9D4BE00</accession>
<dbReference type="Proteomes" id="UP000828390">
    <property type="component" value="Unassembled WGS sequence"/>
</dbReference>
<reference evidence="1" key="1">
    <citation type="journal article" date="2019" name="bioRxiv">
        <title>The Genome of the Zebra Mussel, Dreissena polymorpha: A Resource for Invasive Species Research.</title>
        <authorList>
            <person name="McCartney M.A."/>
            <person name="Auch B."/>
            <person name="Kono T."/>
            <person name="Mallez S."/>
            <person name="Zhang Y."/>
            <person name="Obille A."/>
            <person name="Becker A."/>
            <person name="Abrahante J.E."/>
            <person name="Garbe J."/>
            <person name="Badalamenti J.P."/>
            <person name="Herman A."/>
            <person name="Mangelson H."/>
            <person name="Liachko I."/>
            <person name="Sullivan S."/>
            <person name="Sone E.D."/>
            <person name="Koren S."/>
            <person name="Silverstein K.A.T."/>
            <person name="Beckman K.B."/>
            <person name="Gohl D.M."/>
        </authorList>
    </citation>
    <scope>NUCLEOTIDE SEQUENCE</scope>
    <source>
        <strain evidence="1">Duluth1</strain>
        <tissue evidence="1">Whole animal</tissue>
    </source>
</reference>
<proteinExistence type="predicted"/>
<gene>
    <name evidence="1" type="ORF">DPMN_191688</name>
</gene>
<evidence type="ECO:0000313" key="2">
    <source>
        <dbReference type="Proteomes" id="UP000828390"/>
    </source>
</evidence>
<evidence type="ECO:0000313" key="1">
    <source>
        <dbReference type="EMBL" id="KAH3691651.1"/>
    </source>
</evidence>
<dbReference type="AlphaFoldDB" id="A0A9D4BE00"/>
<organism evidence="1 2">
    <name type="scientific">Dreissena polymorpha</name>
    <name type="common">Zebra mussel</name>
    <name type="synonym">Mytilus polymorpha</name>
    <dbReference type="NCBI Taxonomy" id="45954"/>
    <lineage>
        <taxon>Eukaryota</taxon>
        <taxon>Metazoa</taxon>
        <taxon>Spiralia</taxon>
        <taxon>Lophotrochozoa</taxon>
        <taxon>Mollusca</taxon>
        <taxon>Bivalvia</taxon>
        <taxon>Autobranchia</taxon>
        <taxon>Heteroconchia</taxon>
        <taxon>Euheterodonta</taxon>
        <taxon>Imparidentia</taxon>
        <taxon>Neoheterodontei</taxon>
        <taxon>Myida</taxon>
        <taxon>Dreissenoidea</taxon>
        <taxon>Dreissenidae</taxon>
        <taxon>Dreissena</taxon>
    </lineage>
</organism>
<sequence length="104" mass="11531">MHQQRIQCLTYVQCLIRNPVRCDLRFTFVGANVGATICDVLIALRLTGHRPDAANECCTEAGDAWSIACLNTAGNFAWVNSNPFLSYGRLDQKVSTQDLRGQNI</sequence>
<name>A0A9D4BE00_DREPO</name>
<reference evidence="1" key="2">
    <citation type="submission" date="2020-11" db="EMBL/GenBank/DDBJ databases">
        <authorList>
            <person name="McCartney M.A."/>
            <person name="Auch B."/>
            <person name="Kono T."/>
            <person name="Mallez S."/>
            <person name="Becker A."/>
            <person name="Gohl D.M."/>
            <person name="Silverstein K.A.T."/>
            <person name="Koren S."/>
            <person name="Bechman K.B."/>
            <person name="Herman A."/>
            <person name="Abrahante J.E."/>
            <person name="Garbe J."/>
        </authorList>
    </citation>
    <scope>NUCLEOTIDE SEQUENCE</scope>
    <source>
        <strain evidence="1">Duluth1</strain>
        <tissue evidence="1">Whole animal</tissue>
    </source>
</reference>
<protein>
    <submittedName>
        <fullName evidence="1">Uncharacterized protein</fullName>
    </submittedName>
</protein>
<comment type="caution">
    <text evidence="1">The sequence shown here is derived from an EMBL/GenBank/DDBJ whole genome shotgun (WGS) entry which is preliminary data.</text>
</comment>